<dbReference type="Proteomes" id="UP000653493">
    <property type="component" value="Unassembled WGS sequence"/>
</dbReference>
<keyword evidence="3" id="KW-1185">Reference proteome</keyword>
<sequence length="71" mass="7033">MTTIVLPAPVSPVTAVNPGDSSTTASSITPSDRIRISSNTPPTLRGPGGVAHTARPRHAGKDTSLGGAGLC</sequence>
<evidence type="ECO:0000313" key="3">
    <source>
        <dbReference type="Proteomes" id="UP000653493"/>
    </source>
</evidence>
<reference evidence="2" key="1">
    <citation type="journal article" date="2014" name="Int. J. Syst. Evol. Microbiol.">
        <title>Complete genome sequence of Corynebacterium casei LMG S-19264T (=DSM 44701T), isolated from a smear-ripened cheese.</title>
        <authorList>
            <consortium name="US DOE Joint Genome Institute (JGI-PGF)"/>
            <person name="Walter F."/>
            <person name="Albersmeier A."/>
            <person name="Kalinowski J."/>
            <person name="Ruckert C."/>
        </authorList>
    </citation>
    <scope>NUCLEOTIDE SEQUENCE</scope>
    <source>
        <strain evidence="2">JCM 4234</strain>
    </source>
</reference>
<feature type="compositionally biased region" description="Polar residues" evidence="1">
    <location>
        <begin position="19"/>
        <end position="42"/>
    </location>
</feature>
<dbReference type="AlphaFoldDB" id="A0A918LLD0"/>
<comment type="caution">
    <text evidence="2">The sequence shown here is derived from an EMBL/GenBank/DDBJ whole genome shotgun (WGS) entry which is preliminary data.</text>
</comment>
<proteinExistence type="predicted"/>
<dbReference type="EMBL" id="BMSL01000042">
    <property type="protein sequence ID" value="GGS70090.1"/>
    <property type="molecule type" value="Genomic_DNA"/>
</dbReference>
<evidence type="ECO:0000256" key="1">
    <source>
        <dbReference type="SAM" id="MobiDB-lite"/>
    </source>
</evidence>
<name>A0A918LLD0_STRGD</name>
<protein>
    <submittedName>
        <fullName evidence="2">Uncharacterized protein</fullName>
    </submittedName>
</protein>
<accession>A0A918LLD0</accession>
<gene>
    <name evidence="2" type="ORF">GCM10010238_68170</name>
</gene>
<organism evidence="2 3">
    <name type="scientific">Streptomyces griseoviridis</name>
    <dbReference type="NCBI Taxonomy" id="45398"/>
    <lineage>
        <taxon>Bacteria</taxon>
        <taxon>Bacillati</taxon>
        <taxon>Actinomycetota</taxon>
        <taxon>Actinomycetes</taxon>
        <taxon>Kitasatosporales</taxon>
        <taxon>Streptomycetaceae</taxon>
        <taxon>Streptomyces</taxon>
    </lineage>
</organism>
<evidence type="ECO:0000313" key="2">
    <source>
        <dbReference type="EMBL" id="GGS70090.1"/>
    </source>
</evidence>
<reference evidence="2" key="2">
    <citation type="submission" date="2020-09" db="EMBL/GenBank/DDBJ databases">
        <authorList>
            <person name="Sun Q."/>
            <person name="Ohkuma M."/>
        </authorList>
    </citation>
    <scope>NUCLEOTIDE SEQUENCE</scope>
    <source>
        <strain evidence="2">JCM 4234</strain>
    </source>
</reference>
<feature type="region of interest" description="Disordered" evidence="1">
    <location>
        <begin position="1"/>
        <end position="71"/>
    </location>
</feature>